<evidence type="ECO:0000256" key="13">
    <source>
        <dbReference type="RuleBase" id="RU003555"/>
    </source>
</evidence>
<keyword evidence="2 11" id="KW-0547">Nucleotide-binding</keyword>
<dbReference type="InterPro" id="IPR020588">
    <property type="entry name" value="RecA_ATP-bd"/>
</dbReference>
<dbReference type="CDD" id="cd01121">
    <property type="entry name" value="RadA_SMS_N"/>
    <property type="match status" value="1"/>
</dbReference>
<keyword evidence="7 11" id="KW-0067">ATP-binding</keyword>
<dbReference type="SUPFAM" id="SSF54211">
    <property type="entry name" value="Ribosomal protein S5 domain 2-like"/>
    <property type="match status" value="1"/>
</dbReference>
<dbReference type="GO" id="GO:0003684">
    <property type="term" value="F:damaged DNA binding"/>
    <property type="evidence" value="ECO:0007669"/>
    <property type="project" value="InterPro"/>
</dbReference>
<comment type="domain">
    <text evidence="11">The middle region has homology to RecA with ATPase motifs including the RadA KNRFG motif, while the C-terminus is homologous to Lon protease.</text>
</comment>
<dbReference type="InterPro" id="IPR004504">
    <property type="entry name" value="DNA_repair_RadA"/>
</dbReference>
<dbReference type="GO" id="GO:0005829">
    <property type="term" value="C:cytosol"/>
    <property type="evidence" value="ECO:0007669"/>
    <property type="project" value="TreeGrafter"/>
</dbReference>
<evidence type="ECO:0000313" key="16">
    <source>
        <dbReference type="Proteomes" id="UP000177082"/>
    </source>
</evidence>
<keyword evidence="10 11" id="KW-0234">DNA repair</keyword>
<evidence type="ECO:0000256" key="11">
    <source>
        <dbReference type="HAMAP-Rule" id="MF_01498"/>
    </source>
</evidence>
<evidence type="ECO:0000256" key="1">
    <source>
        <dbReference type="ARBA" id="ARBA00022723"/>
    </source>
</evidence>
<protein>
    <recommendedName>
        <fullName evidence="11 12">DNA repair protein RadA</fullName>
    </recommendedName>
</protein>
<keyword evidence="1 11" id="KW-0479">Metal-binding</keyword>
<accession>A0A1F8BBG5</accession>
<dbReference type="GO" id="GO:0000725">
    <property type="term" value="P:recombinational repair"/>
    <property type="evidence" value="ECO:0007669"/>
    <property type="project" value="UniProtKB-UniRule"/>
</dbReference>
<keyword evidence="3 11" id="KW-0227">DNA damage</keyword>
<dbReference type="Gene3D" id="3.40.50.300">
    <property type="entry name" value="P-loop containing nucleotide triphosphate hydrolases"/>
    <property type="match status" value="1"/>
</dbReference>
<feature type="region of interest" description="Lon-protease-like" evidence="11">
    <location>
        <begin position="349"/>
        <end position="436"/>
    </location>
</feature>
<keyword evidence="6 13" id="KW-0862">Zinc</keyword>
<dbReference type="GO" id="GO:0140664">
    <property type="term" value="F:ATP-dependent DNA damage sensor activity"/>
    <property type="evidence" value="ECO:0007669"/>
    <property type="project" value="InterPro"/>
</dbReference>
<dbReference type="InterPro" id="IPR003593">
    <property type="entry name" value="AAA+_ATPase"/>
</dbReference>
<comment type="similarity">
    <text evidence="11 13">Belongs to the RecA family. RadA subfamily.</text>
</comment>
<keyword evidence="4 13" id="KW-0863">Zinc-finger</keyword>
<evidence type="ECO:0000256" key="7">
    <source>
        <dbReference type="ARBA" id="ARBA00022840"/>
    </source>
</evidence>
<dbReference type="Gene3D" id="3.30.230.10">
    <property type="match status" value="1"/>
</dbReference>
<dbReference type="GO" id="GO:0005524">
    <property type="term" value="F:ATP binding"/>
    <property type="evidence" value="ECO:0007669"/>
    <property type="project" value="UniProtKB-UniRule"/>
</dbReference>
<organism evidence="15 16">
    <name type="scientific">Candidatus Woesebacteria bacterium RIFCSPLOWO2_01_FULL_39_21</name>
    <dbReference type="NCBI Taxonomy" id="1802519"/>
    <lineage>
        <taxon>Bacteria</taxon>
        <taxon>Candidatus Woeseibacteriota</taxon>
    </lineage>
</organism>
<name>A0A1F8BBG5_9BACT</name>
<evidence type="ECO:0000256" key="12">
    <source>
        <dbReference type="NCBIfam" id="TIGR00416"/>
    </source>
</evidence>
<dbReference type="InterPro" id="IPR014774">
    <property type="entry name" value="KaiC-like_dom"/>
</dbReference>
<evidence type="ECO:0000256" key="6">
    <source>
        <dbReference type="ARBA" id="ARBA00022833"/>
    </source>
</evidence>
<dbReference type="NCBIfam" id="TIGR00416">
    <property type="entry name" value="sms"/>
    <property type="match status" value="1"/>
</dbReference>
<evidence type="ECO:0000256" key="10">
    <source>
        <dbReference type="ARBA" id="ARBA00023204"/>
    </source>
</evidence>
<dbReference type="Pfam" id="PF18073">
    <property type="entry name" value="Zn_ribbon_LapB"/>
    <property type="match status" value="1"/>
</dbReference>
<dbReference type="GO" id="GO:0008270">
    <property type="term" value="F:zinc ion binding"/>
    <property type="evidence" value="ECO:0007669"/>
    <property type="project" value="UniProtKB-KW"/>
</dbReference>
<comment type="function">
    <text evidence="11">Plays a role in repairing double-strand DNA breaks, probably involving stabilizing or processing branched DNA or blocked replication forks.</text>
</comment>
<dbReference type="PANTHER" id="PTHR32472:SF10">
    <property type="entry name" value="DNA REPAIR PROTEIN RADA-LIKE PROTEIN"/>
    <property type="match status" value="1"/>
</dbReference>
<dbReference type="Pfam" id="PF06745">
    <property type="entry name" value="ATPase"/>
    <property type="match status" value="1"/>
</dbReference>
<dbReference type="InterPro" id="IPR041166">
    <property type="entry name" value="Rubredoxin_2"/>
</dbReference>
<evidence type="ECO:0000256" key="5">
    <source>
        <dbReference type="ARBA" id="ARBA00022801"/>
    </source>
</evidence>
<dbReference type="HAMAP" id="MF_01498">
    <property type="entry name" value="RadA_bact"/>
    <property type="match status" value="1"/>
</dbReference>
<evidence type="ECO:0000256" key="4">
    <source>
        <dbReference type="ARBA" id="ARBA00022771"/>
    </source>
</evidence>
<reference evidence="15 16" key="1">
    <citation type="journal article" date="2016" name="Nat. Commun.">
        <title>Thousands of microbial genomes shed light on interconnected biogeochemical processes in an aquifer system.</title>
        <authorList>
            <person name="Anantharaman K."/>
            <person name="Brown C.T."/>
            <person name="Hug L.A."/>
            <person name="Sharon I."/>
            <person name="Castelle C.J."/>
            <person name="Probst A.J."/>
            <person name="Thomas B.C."/>
            <person name="Singh A."/>
            <person name="Wilkins M.J."/>
            <person name="Karaoz U."/>
            <person name="Brodie E.L."/>
            <person name="Williams K.H."/>
            <person name="Hubbard S.S."/>
            <person name="Banfield J.F."/>
        </authorList>
    </citation>
    <scope>NUCLEOTIDE SEQUENCE [LARGE SCALE GENOMIC DNA]</scope>
</reference>
<feature type="binding site" evidence="11">
    <location>
        <begin position="97"/>
        <end position="104"/>
    </location>
    <ligand>
        <name>ATP</name>
        <dbReference type="ChEBI" id="CHEBI:30616"/>
    </ligand>
</feature>
<evidence type="ECO:0000256" key="3">
    <source>
        <dbReference type="ARBA" id="ARBA00022763"/>
    </source>
</evidence>
<dbReference type="InterPro" id="IPR014721">
    <property type="entry name" value="Ribsml_uS5_D2-typ_fold_subgr"/>
</dbReference>
<dbReference type="PANTHER" id="PTHR32472">
    <property type="entry name" value="DNA REPAIR PROTEIN RADA"/>
    <property type="match status" value="1"/>
</dbReference>
<evidence type="ECO:0000256" key="2">
    <source>
        <dbReference type="ARBA" id="ARBA00022741"/>
    </source>
</evidence>
<dbReference type="FunFam" id="3.40.50.300:FF:000050">
    <property type="entry name" value="DNA repair protein RadA"/>
    <property type="match status" value="1"/>
</dbReference>
<keyword evidence="5" id="KW-0378">Hydrolase</keyword>
<evidence type="ECO:0000256" key="8">
    <source>
        <dbReference type="ARBA" id="ARBA00023016"/>
    </source>
</evidence>
<dbReference type="SUPFAM" id="SSF52540">
    <property type="entry name" value="P-loop containing nucleoside triphosphate hydrolases"/>
    <property type="match status" value="1"/>
</dbReference>
<dbReference type="InterPro" id="IPR020568">
    <property type="entry name" value="Ribosomal_Su5_D2-typ_SF"/>
</dbReference>
<comment type="function">
    <text evidence="13">DNA-dependent ATPase involved in processing of recombination intermediates, plays a role in repairing DNA breaks. Stimulates the branch migration of RecA-mediated strand transfer reactions, allowing the 3' invading strand to extend heteroduplex DNA faster. Binds ssDNA in the presence of ADP but not other nucleotides, has ATPase activity that is stimulated by ssDNA and various branched DNA structures, but inhibited by SSB. Does not have RecA's homology-searching function.</text>
</comment>
<evidence type="ECO:0000259" key="14">
    <source>
        <dbReference type="PROSITE" id="PS50162"/>
    </source>
</evidence>
<keyword evidence="8 11" id="KW-0346">Stress response</keyword>
<dbReference type="PRINTS" id="PR01874">
    <property type="entry name" value="DNAREPAIRADA"/>
</dbReference>
<dbReference type="Proteomes" id="UP000177082">
    <property type="component" value="Unassembled WGS sequence"/>
</dbReference>
<evidence type="ECO:0000256" key="9">
    <source>
        <dbReference type="ARBA" id="ARBA00023125"/>
    </source>
</evidence>
<dbReference type="PROSITE" id="PS50162">
    <property type="entry name" value="RECA_2"/>
    <property type="match status" value="1"/>
</dbReference>
<gene>
    <name evidence="11" type="primary">radA</name>
    <name evidence="15" type="ORF">A2961_03630</name>
</gene>
<dbReference type="GO" id="GO:0016787">
    <property type="term" value="F:hydrolase activity"/>
    <property type="evidence" value="ECO:0007669"/>
    <property type="project" value="UniProtKB-KW"/>
</dbReference>
<dbReference type="SMART" id="SM00382">
    <property type="entry name" value="AAA"/>
    <property type="match status" value="1"/>
</dbReference>
<keyword evidence="9 11" id="KW-0238">DNA-binding</keyword>
<feature type="short sequence motif" description="RadA KNRFG motif" evidence="11">
    <location>
        <begin position="250"/>
        <end position="254"/>
    </location>
</feature>
<dbReference type="AlphaFoldDB" id="A0A1F8BBG5"/>
<proteinExistence type="inferred from homology"/>
<feature type="domain" description="RecA family profile 1" evidence="14">
    <location>
        <begin position="68"/>
        <end position="213"/>
    </location>
</feature>
<dbReference type="STRING" id="1802519.A2961_03630"/>
<dbReference type="InterPro" id="IPR027417">
    <property type="entry name" value="P-loop_NTPase"/>
</dbReference>
<comment type="caution">
    <text evidence="15">The sequence shown here is derived from an EMBL/GenBank/DDBJ whole genome shotgun (WGS) entry which is preliminary data.</text>
</comment>
<dbReference type="EMBL" id="MGHF01000041">
    <property type="protein sequence ID" value="OGM61371.1"/>
    <property type="molecule type" value="Genomic_DNA"/>
</dbReference>
<sequence>MTKNYSVFVCQQCGLESSKWLGKCTSCGSWGSLVETIVSTNSKLRVQSSRLKNFVNKPVSLFTVFSKRTNRISTKISELDRVLGGGLVSGQVVLVAGEPGIGKSTILLELSSYLKDTLYVSGEESASQIAIRAKRLAIKNKDTKILEETNVDSVIEVAESEKPSLLIVDSIQTMTTDELSGMAGSVGQVRESAFRLTQFAKRTDTPTIIVGQVTKEGTVAGPAILTHTVDTVLWFEGDKNENLRILRTLKNRFGPTDEVGIFSMEDKGLIEVSLTDSYFLSANTFGVPGSVKSLVMEGTRPIIVEIQSLALPTKLPIPRRISQGVDIKRLEMILAILTRRCGVDLSSWDVFANVTGGIRVKEPAADLAVALSVASSYFDKPLDKLIAFGEVGLLGEVRKVSMEEKRVKEAKRLGLKQIVYSGEVSFLNQAIKKFLR</sequence>
<evidence type="ECO:0000313" key="15">
    <source>
        <dbReference type="EMBL" id="OGM61371.1"/>
    </source>
</evidence>